<dbReference type="AlphaFoldDB" id="A0A660L8Z6"/>
<keyword evidence="2" id="KW-0732">Signal</keyword>
<feature type="region of interest" description="Disordered" evidence="1">
    <location>
        <begin position="82"/>
        <end position="117"/>
    </location>
</feature>
<comment type="caution">
    <text evidence="3">The sequence shown here is derived from an EMBL/GenBank/DDBJ whole genome shotgun (WGS) entry which is preliminary data.</text>
</comment>
<evidence type="ECO:0000313" key="3">
    <source>
        <dbReference type="EMBL" id="RKQ90856.1"/>
    </source>
</evidence>
<name>A0A660L8Z6_9ACTN</name>
<protein>
    <recommendedName>
        <fullName evidence="5">Excalibur calcium-binding domain-containing protein</fullName>
    </recommendedName>
</protein>
<feature type="compositionally biased region" description="Basic and acidic residues" evidence="1">
    <location>
        <begin position="155"/>
        <end position="173"/>
    </location>
</feature>
<keyword evidence="4" id="KW-1185">Reference proteome</keyword>
<evidence type="ECO:0008006" key="5">
    <source>
        <dbReference type="Google" id="ProtNLM"/>
    </source>
</evidence>
<feature type="compositionally biased region" description="Polar residues" evidence="1">
    <location>
        <begin position="108"/>
        <end position="117"/>
    </location>
</feature>
<organism evidence="3 4">
    <name type="scientific">Solirubrobacter pauli</name>
    <dbReference type="NCBI Taxonomy" id="166793"/>
    <lineage>
        <taxon>Bacteria</taxon>
        <taxon>Bacillati</taxon>
        <taxon>Actinomycetota</taxon>
        <taxon>Thermoleophilia</taxon>
        <taxon>Solirubrobacterales</taxon>
        <taxon>Solirubrobacteraceae</taxon>
        <taxon>Solirubrobacter</taxon>
    </lineage>
</organism>
<sequence>MSLMTVFRQGPARALIAVALMLLTAAGAAGVASGDPHPPVATVAAVCADFPNQAAAQRAANTVDADGDGLYCESLPCPCLKPSTPSPTRTPVATATTTPPADAPQPTGCTRPSGVQSISFSKTTYPTIKRHAERAIRKGWPEILVLNRPGADARRERLLEGRPTRPGRDRDEYPPAVGRGRGAGLTEGRNPRGWKASVAHVPSAENRSHGSTLGTKLRRFCDGTKFKYVFY</sequence>
<evidence type="ECO:0000313" key="4">
    <source>
        <dbReference type="Proteomes" id="UP000278962"/>
    </source>
</evidence>
<feature type="chain" id="PRO_5038460242" description="Excalibur calcium-binding domain-containing protein" evidence="2">
    <location>
        <begin position="29"/>
        <end position="231"/>
    </location>
</feature>
<feature type="region of interest" description="Disordered" evidence="1">
    <location>
        <begin position="155"/>
        <end position="211"/>
    </location>
</feature>
<reference evidence="3 4" key="1">
    <citation type="submission" date="2018-10" db="EMBL/GenBank/DDBJ databases">
        <title>Genomic Encyclopedia of Archaeal and Bacterial Type Strains, Phase II (KMG-II): from individual species to whole genera.</title>
        <authorList>
            <person name="Goeker M."/>
        </authorList>
    </citation>
    <scope>NUCLEOTIDE SEQUENCE [LARGE SCALE GENOMIC DNA]</scope>
    <source>
        <strain evidence="3 4">DSM 14954</strain>
    </source>
</reference>
<evidence type="ECO:0000256" key="2">
    <source>
        <dbReference type="SAM" id="SignalP"/>
    </source>
</evidence>
<feature type="compositionally biased region" description="Low complexity" evidence="1">
    <location>
        <begin position="82"/>
        <end position="107"/>
    </location>
</feature>
<feature type="signal peptide" evidence="2">
    <location>
        <begin position="1"/>
        <end position="28"/>
    </location>
</feature>
<gene>
    <name evidence="3" type="ORF">C8N24_0671</name>
</gene>
<accession>A0A660L8Z6</accession>
<dbReference type="Proteomes" id="UP000278962">
    <property type="component" value="Unassembled WGS sequence"/>
</dbReference>
<evidence type="ECO:0000256" key="1">
    <source>
        <dbReference type="SAM" id="MobiDB-lite"/>
    </source>
</evidence>
<proteinExistence type="predicted"/>
<dbReference type="EMBL" id="RBIL01000001">
    <property type="protein sequence ID" value="RKQ90856.1"/>
    <property type="molecule type" value="Genomic_DNA"/>
</dbReference>